<evidence type="ECO:0000313" key="2">
    <source>
        <dbReference type="Proteomes" id="UP000006882"/>
    </source>
</evidence>
<organism evidence="1 2">
    <name type="scientific">Prunus persica</name>
    <name type="common">Peach</name>
    <name type="synonym">Amygdalus persica</name>
    <dbReference type="NCBI Taxonomy" id="3760"/>
    <lineage>
        <taxon>Eukaryota</taxon>
        <taxon>Viridiplantae</taxon>
        <taxon>Streptophyta</taxon>
        <taxon>Embryophyta</taxon>
        <taxon>Tracheophyta</taxon>
        <taxon>Spermatophyta</taxon>
        <taxon>Magnoliopsida</taxon>
        <taxon>eudicotyledons</taxon>
        <taxon>Gunneridae</taxon>
        <taxon>Pentapetalae</taxon>
        <taxon>rosids</taxon>
        <taxon>fabids</taxon>
        <taxon>Rosales</taxon>
        <taxon>Rosaceae</taxon>
        <taxon>Amygdaloideae</taxon>
        <taxon>Amygdaleae</taxon>
        <taxon>Prunus</taxon>
    </lineage>
</organism>
<dbReference type="Proteomes" id="UP000006882">
    <property type="component" value="Chromosome G7"/>
</dbReference>
<accession>A0A251NBY7</accession>
<dbReference type="EMBL" id="CM007657">
    <property type="protein sequence ID" value="ONH95774.1"/>
    <property type="molecule type" value="Genomic_DNA"/>
</dbReference>
<gene>
    <name evidence="1" type="ORF">PRUPE_7G090100</name>
</gene>
<dbReference type="AlphaFoldDB" id="A0A251NBY7"/>
<keyword evidence="2" id="KW-1185">Reference proteome</keyword>
<reference evidence="1 2" key="1">
    <citation type="journal article" date="2013" name="Nat. Genet.">
        <title>The high-quality draft genome of peach (Prunus persica) identifies unique patterns of genetic diversity, domestication and genome evolution.</title>
        <authorList>
            <consortium name="International Peach Genome Initiative"/>
            <person name="Verde I."/>
            <person name="Abbott A.G."/>
            <person name="Scalabrin S."/>
            <person name="Jung S."/>
            <person name="Shu S."/>
            <person name="Marroni F."/>
            <person name="Zhebentyayeva T."/>
            <person name="Dettori M.T."/>
            <person name="Grimwood J."/>
            <person name="Cattonaro F."/>
            <person name="Zuccolo A."/>
            <person name="Rossini L."/>
            <person name="Jenkins J."/>
            <person name="Vendramin E."/>
            <person name="Meisel L.A."/>
            <person name="Decroocq V."/>
            <person name="Sosinski B."/>
            <person name="Prochnik S."/>
            <person name="Mitros T."/>
            <person name="Policriti A."/>
            <person name="Cipriani G."/>
            <person name="Dondini L."/>
            <person name="Ficklin S."/>
            <person name="Goodstein D.M."/>
            <person name="Xuan P."/>
            <person name="Del Fabbro C."/>
            <person name="Aramini V."/>
            <person name="Copetti D."/>
            <person name="Gonzalez S."/>
            <person name="Horner D.S."/>
            <person name="Falchi R."/>
            <person name="Lucas S."/>
            <person name="Mica E."/>
            <person name="Maldonado J."/>
            <person name="Lazzari B."/>
            <person name="Bielenberg D."/>
            <person name="Pirona R."/>
            <person name="Miculan M."/>
            <person name="Barakat A."/>
            <person name="Testolin R."/>
            <person name="Stella A."/>
            <person name="Tartarini S."/>
            <person name="Tonutti P."/>
            <person name="Arus P."/>
            <person name="Orellana A."/>
            <person name="Wells C."/>
            <person name="Main D."/>
            <person name="Vizzotto G."/>
            <person name="Silva H."/>
            <person name="Salamini F."/>
            <person name="Schmutz J."/>
            <person name="Morgante M."/>
            <person name="Rokhsar D.S."/>
        </authorList>
    </citation>
    <scope>NUCLEOTIDE SEQUENCE [LARGE SCALE GENOMIC DNA]</scope>
    <source>
        <strain evidence="2">cv. Nemared</strain>
    </source>
</reference>
<protein>
    <submittedName>
        <fullName evidence="1">Uncharacterized protein</fullName>
    </submittedName>
</protein>
<name>A0A251NBY7_PRUPE</name>
<dbReference type="Gramene" id="ONH95774">
    <property type="protein sequence ID" value="ONH95774"/>
    <property type="gene ID" value="PRUPE_7G090100"/>
</dbReference>
<proteinExistence type="predicted"/>
<sequence length="61" mass="6921">MLTKNKTKKIGLASHKIVMGINFQQCFYDVVAIWNVYDGGGWVMKLFFVGLGIAFRSHDEP</sequence>
<evidence type="ECO:0000313" key="1">
    <source>
        <dbReference type="EMBL" id="ONH95774.1"/>
    </source>
</evidence>